<keyword evidence="2" id="KW-0472">Membrane</keyword>
<accession>A0A2H0RPS2</accession>
<dbReference type="EMBL" id="PCYM01000001">
    <property type="protein sequence ID" value="PIR47984.1"/>
    <property type="molecule type" value="Genomic_DNA"/>
</dbReference>
<organism evidence="3 4">
    <name type="scientific">Candidatus Uhrbacteria bacterium CG10_big_fil_rev_8_21_14_0_10_50_16</name>
    <dbReference type="NCBI Taxonomy" id="1975039"/>
    <lineage>
        <taxon>Bacteria</taxon>
        <taxon>Candidatus Uhriibacteriota</taxon>
    </lineage>
</organism>
<gene>
    <name evidence="3" type="ORF">COV06_01120</name>
</gene>
<feature type="transmembrane region" description="Helical" evidence="2">
    <location>
        <begin position="32"/>
        <end position="51"/>
    </location>
</feature>
<dbReference type="Proteomes" id="UP000230084">
    <property type="component" value="Unassembled WGS sequence"/>
</dbReference>
<feature type="compositionally biased region" description="Basic residues" evidence="1">
    <location>
        <begin position="1"/>
        <end position="12"/>
    </location>
</feature>
<name>A0A2H0RPS2_9BACT</name>
<protein>
    <submittedName>
        <fullName evidence="3">Uncharacterized protein</fullName>
    </submittedName>
</protein>
<feature type="region of interest" description="Disordered" evidence="1">
    <location>
        <begin position="1"/>
        <end position="24"/>
    </location>
</feature>
<evidence type="ECO:0000256" key="1">
    <source>
        <dbReference type="SAM" id="MobiDB-lite"/>
    </source>
</evidence>
<dbReference type="AlphaFoldDB" id="A0A2H0RPS2"/>
<keyword evidence="2" id="KW-1133">Transmembrane helix</keyword>
<sequence length="324" mass="35377">MATKKTTTKKTIKATPRVETPTRGAKEKESSLVFWMALFIVSIAIVGGGILTTMPREEKDSVEDSANVEEGDGDMMDEMMENEVDAVTVRSIYDQYVLEGYPAAGNASVDLQEMLREALQTGLLVEVDRLHIAALDDIRIMSVPDKDVNQEYCGIYGQSLCVVMRQKNVNNVEILGFFSTLSTTQGFPEGETGTVGEMQMVGDKLLISMGMGDAGVSMEDAFTIDLNTKYRALIGSATSTQDERGWAITTIKRGDLEVTIDTNGTNPSYLLSSASDSTSVLKGQVDEFGVDWVAMLDRPEEIHFAIGSHSYVFNRGGLGTFQIK</sequence>
<comment type="caution">
    <text evidence="3">The sequence shown here is derived from an EMBL/GenBank/DDBJ whole genome shotgun (WGS) entry which is preliminary data.</text>
</comment>
<evidence type="ECO:0000313" key="4">
    <source>
        <dbReference type="Proteomes" id="UP000230084"/>
    </source>
</evidence>
<evidence type="ECO:0000256" key="2">
    <source>
        <dbReference type="SAM" id="Phobius"/>
    </source>
</evidence>
<evidence type="ECO:0000313" key="3">
    <source>
        <dbReference type="EMBL" id="PIR47984.1"/>
    </source>
</evidence>
<proteinExistence type="predicted"/>
<keyword evidence="2" id="KW-0812">Transmembrane</keyword>
<reference evidence="3 4" key="1">
    <citation type="submission" date="2017-09" db="EMBL/GenBank/DDBJ databases">
        <title>Depth-based differentiation of microbial function through sediment-hosted aquifers and enrichment of novel symbionts in the deep terrestrial subsurface.</title>
        <authorList>
            <person name="Probst A.J."/>
            <person name="Ladd B."/>
            <person name="Jarett J.K."/>
            <person name="Geller-Mcgrath D.E."/>
            <person name="Sieber C.M."/>
            <person name="Emerson J.B."/>
            <person name="Anantharaman K."/>
            <person name="Thomas B.C."/>
            <person name="Malmstrom R."/>
            <person name="Stieglmeier M."/>
            <person name="Klingl A."/>
            <person name="Woyke T."/>
            <person name="Ryan C.M."/>
            <person name="Banfield J.F."/>
        </authorList>
    </citation>
    <scope>NUCLEOTIDE SEQUENCE [LARGE SCALE GENOMIC DNA]</scope>
    <source>
        <strain evidence="3">CG10_big_fil_rev_8_21_14_0_10_50_16</strain>
    </source>
</reference>